<evidence type="ECO:0000313" key="3">
    <source>
        <dbReference type="Proteomes" id="UP000069241"/>
    </source>
</evidence>
<evidence type="ECO:0000256" key="1">
    <source>
        <dbReference type="SAM" id="SignalP"/>
    </source>
</evidence>
<feature type="signal peptide" evidence="1">
    <location>
        <begin position="1"/>
        <end position="22"/>
    </location>
</feature>
<evidence type="ECO:0000313" key="2">
    <source>
        <dbReference type="EMBL" id="AMD90158.1"/>
    </source>
</evidence>
<dbReference type="EMBL" id="CP014229">
    <property type="protein sequence ID" value="AMD90158.1"/>
    <property type="molecule type" value="Genomic_DNA"/>
</dbReference>
<keyword evidence="3" id="KW-1185">Reference proteome</keyword>
<dbReference type="AlphaFoldDB" id="A0A0X8JJY9"/>
<dbReference type="InterPro" id="IPR011990">
    <property type="entry name" value="TPR-like_helical_dom_sf"/>
</dbReference>
<dbReference type="STRING" id="44742.AXF13_08495"/>
<feature type="chain" id="PRO_5007067475" evidence="1">
    <location>
        <begin position="23"/>
        <end position="420"/>
    </location>
</feature>
<dbReference type="KEGG" id="dfi:AXF13_08495"/>
<dbReference type="RefSeq" id="WP_062252580.1">
    <property type="nucleotide sequence ID" value="NZ_CP014229.1"/>
</dbReference>
<dbReference type="Proteomes" id="UP000069241">
    <property type="component" value="Chromosome"/>
</dbReference>
<protein>
    <submittedName>
        <fullName evidence="2">Uncharacterized protein</fullName>
    </submittedName>
</protein>
<gene>
    <name evidence="2" type="ORF">AXF13_08495</name>
</gene>
<reference evidence="3" key="1">
    <citation type="submission" date="2016-02" db="EMBL/GenBank/DDBJ databases">
        <authorList>
            <person name="Holder M.E."/>
            <person name="Ajami N.J."/>
            <person name="Petrosino J.F."/>
        </authorList>
    </citation>
    <scope>NUCLEOTIDE SEQUENCE [LARGE SCALE GENOMIC DNA]</scope>
    <source>
        <strain evidence="3">CCUG 45958</strain>
    </source>
</reference>
<proteinExistence type="predicted"/>
<name>A0A0X8JJY9_9BACT</name>
<keyword evidence="1" id="KW-0732">Signal</keyword>
<accession>A0A0X8JJY9</accession>
<dbReference type="Gene3D" id="1.25.40.10">
    <property type="entry name" value="Tetratricopeptide repeat domain"/>
    <property type="match status" value="1"/>
</dbReference>
<organism evidence="2 3">
    <name type="scientific">Desulfovibrio fairfieldensis</name>
    <dbReference type="NCBI Taxonomy" id="44742"/>
    <lineage>
        <taxon>Bacteria</taxon>
        <taxon>Pseudomonadati</taxon>
        <taxon>Thermodesulfobacteriota</taxon>
        <taxon>Desulfovibrionia</taxon>
        <taxon>Desulfovibrionales</taxon>
        <taxon>Desulfovibrionaceae</taxon>
        <taxon>Desulfovibrio</taxon>
    </lineage>
</organism>
<sequence length="420" mass="47905">MRFSHGFIVLLCLFILALPVQAGSEDFRPVHGLVKTPDFPKTASYRWHTPPIPREINVTPLVVEDPDWYYLPRGQRPRLSYAGRWGGSSYPDILEEALRGNPLAMADLIIQTQYAPDRLAAALPHFPPPMHTKKYWLDWAARYTSPGWIYARLSLYDEGIGATRRALGTGAKLGDPKSMYEWVTGWPVAGEVLWLIVAADAGSGPAAYWVSRWYRLGGKNSGYEISKNIAKGKKYLAIAMQRGYSEAFADAAYDVLTGLQGTPINQEQAYVYTYIWLALRKTENGLLLIERDLPDMPTVRMVNVRRCALNARRDIGMVRNLTPEEKTEEVARKLQVWALPELSEETTARAKRQAQDWLLRYKAEREAELRPERERRAKLTEQLRKECVPALEYLAKRKIPFSSGQINPQKPYEARGRVIR</sequence>